<comment type="catalytic activity">
    <reaction evidence="1">
        <text>dTDP-4-dehydro-6-deoxy-alpha-D-glucose = dTDP-4-dehydro-beta-L-rhamnose</text>
        <dbReference type="Rhea" id="RHEA:16969"/>
        <dbReference type="ChEBI" id="CHEBI:57649"/>
        <dbReference type="ChEBI" id="CHEBI:62830"/>
        <dbReference type="EC" id="5.1.3.13"/>
    </reaction>
</comment>
<sequence length="52" mass="5939">MSTAFYSKSNEDAVRFDDPKINIEWPIPITIVSDKDKAQFFIGNEFQGVKLS</sequence>
<keyword evidence="8" id="KW-0413">Isomerase</keyword>
<dbReference type="HOGENOM" id="CLU_3085887_0_0_12"/>
<dbReference type="InterPro" id="IPR014710">
    <property type="entry name" value="RmlC-like_jellyroll"/>
</dbReference>
<evidence type="ECO:0000256" key="3">
    <source>
        <dbReference type="ARBA" id="ARBA00012098"/>
    </source>
</evidence>
<dbReference type="AlphaFoldDB" id="F5YB14"/>
<evidence type="ECO:0000256" key="4">
    <source>
        <dbReference type="ARBA" id="ARBA00019595"/>
    </source>
</evidence>
<accession>F5YB14</accession>
<keyword evidence="9" id="KW-1185">Reference proteome</keyword>
<evidence type="ECO:0000313" key="9">
    <source>
        <dbReference type="Proteomes" id="UP000009222"/>
    </source>
</evidence>
<dbReference type="STRING" id="545695.TREAZ_3056"/>
<evidence type="ECO:0000313" key="8">
    <source>
        <dbReference type="EMBL" id="AEF83274.1"/>
    </source>
</evidence>
<dbReference type="Gene3D" id="2.60.120.10">
    <property type="entry name" value="Jelly Rolls"/>
    <property type="match status" value="1"/>
</dbReference>
<evidence type="ECO:0000256" key="5">
    <source>
        <dbReference type="ARBA" id="ARBA00029758"/>
    </source>
</evidence>
<dbReference type="EC" id="5.1.3.13" evidence="3"/>
<evidence type="ECO:0000256" key="7">
    <source>
        <dbReference type="ARBA" id="ARBA00033311"/>
    </source>
</evidence>
<dbReference type="Proteomes" id="UP000009222">
    <property type="component" value="Chromosome"/>
</dbReference>
<gene>
    <name evidence="8" type="ordered locus">TREAZ_3056</name>
</gene>
<dbReference type="EMBL" id="CP001841">
    <property type="protein sequence ID" value="AEF83274.1"/>
    <property type="molecule type" value="Genomic_DNA"/>
</dbReference>
<dbReference type="InterPro" id="IPR011051">
    <property type="entry name" value="RmlC_Cupin_sf"/>
</dbReference>
<name>F5YB14_LEAAZ</name>
<proteinExistence type="predicted"/>
<evidence type="ECO:0000256" key="2">
    <source>
        <dbReference type="ARBA" id="ARBA00001997"/>
    </source>
</evidence>
<dbReference type="InParanoid" id="F5YB14"/>
<organism evidence="8 9">
    <name type="scientific">Leadbettera azotonutricia (strain ATCC BAA-888 / DSM 13862 / ZAS-9)</name>
    <name type="common">Treponema azotonutricium</name>
    <dbReference type="NCBI Taxonomy" id="545695"/>
    <lineage>
        <taxon>Bacteria</taxon>
        <taxon>Pseudomonadati</taxon>
        <taxon>Spirochaetota</taxon>
        <taxon>Spirochaetia</taxon>
        <taxon>Spirochaetales</taxon>
        <taxon>Breznakiellaceae</taxon>
        <taxon>Leadbettera</taxon>
    </lineage>
</organism>
<evidence type="ECO:0000256" key="1">
    <source>
        <dbReference type="ARBA" id="ARBA00001298"/>
    </source>
</evidence>
<comment type="function">
    <text evidence="2">Catalyzes the epimerization of the C3' and C5'positions of dTDP-6-deoxy-D-xylo-4-hexulose, forming dTDP-6-deoxy-L-lyxo-4-hexulose.</text>
</comment>
<reference evidence="9" key="1">
    <citation type="submission" date="2009-12" db="EMBL/GenBank/DDBJ databases">
        <title>Complete sequence of Treponema azotonutricium strain ZAS-9.</title>
        <authorList>
            <person name="Tetu S.G."/>
            <person name="Matson E."/>
            <person name="Ren Q."/>
            <person name="Seshadri R."/>
            <person name="Elbourne L."/>
            <person name="Hassan K.A."/>
            <person name="Durkin A."/>
            <person name="Radune D."/>
            <person name="Mohamoud Y."/>
            <person name="Shay R."/>
            <person name="Jin S."/>
            <person name="Zhang X."/>
            <person name="Lucey K."/>
            <person name="Ballor N.R."/>
            <person name="Ottesen E."/>
            <person name="Rosenthal R."/>
            <person name="Allen A."/>
            <person name="Leadbetter J.R."/>
            <person name="Paulsen I.T."/>
        </authorList>
    </citation>
    <scope>NUCLEOTIDE SEQUENCE [LARGE SCALE GENOMIC DNA]</scope>
    <source>
        <strain evidence="9">ATCC BAA-888 / DSM 13862 / ZAS-9</strain>
    </source>
</reference>
<dbReference type="KEGG" id="taz:TREAZ_3056"/>
<reference evidence="8 9" key="2">
    <citation type="journal article" date="2011" name="ISME J.">
        <title>RNA-seq reveals cooperative metabolic interactions between two termite-gut spirochete species in co-culture.</title>
        <authorList>
            <person name="Rosenthal A.Z."/>
            <person name="Matson E.G."/>
            <person name="Eldar A."/>
            <person name="Leadbetter J.R."/>
        </authorList>
    </citation>
    <scope>NUCLEOTIDE SEQUENCE [LARGE SCALE GENOMIC DNA]</scope>
    <source>
        <strain evidence="9">ATCC BAA-888 / DSM 13862 / ZAS-9</strain>
    </source>
</reference>
<evidence type="ECO:0000256" key="6">
    <source>
        <dbReference type="ARBA" id="ARBA00031424"/>
    </source>
</evidence>
<dbReference type="Pfam" id="PF00908">
    <property type="entry name" value="dTDP_sugar_isom"/>
    <property type="match status" value="1"/>
</dbReference>
<dbReference type="InterPro" id="IPR000888">
    <property type="entry name" value="RmlC-like"/>
</dbReference>
<dbReference type="GO" id="GO:0008830">
    <property type="term" value="F:dTDP-4-dehydrorhamnose 3,5-epimerase activity"/>
    <property type="evidence" value="ECO:0007669"/>
    <property type="project" value="UniProtKB-EC"/>
</dbReference>
<protein>
    <recommendedName>
        <fullName evidence="4">dTDP-4-dehydrorhamnose 3,5-epimerase</fullName>
        <ecNumber evidence="3">5.1.3.13</ecNumber>
    </recommendedName>
    <alternativeName>
        <fullName evidence="6">Thymidine diphospho-4-keto-rhamnose 3,5-epimerase</fullName>
    </alternativeName>
    <alternativeName>
        <fullName evidence="5">dTDP-4-keto-6-deoxyglucose 3,5-epimerase</fullName>
    </alternativeName>
    <alternativeName>
        <fullName evidence="7">dTDP-6-deoxy-D-xylo-4-hexulose 3,5-epimerase</fullName>
    </alternativeName>
</protein>
<dbReference type="SUPFAM" id="SSF51182">
    <property type="entry name" value="RmlC-like cupins"/>
    <property type="match status" value="1"/>
</dbReference>